<feature type="domain" description="Secretion system C-terminal sorting" evidence="1">
    <location>
        <begin position="30"/>
        <end position="104"/>
    </location>
</feature>
<proteinExistence type="predicted"/>
<accession>A0A0F9HZE4</accession>
<dbReference type="Pfam" id="PF18962">
    <property type="entry name" value="Por_Secre_tail"/>
    <property type="match status" value="1"/>
</dbReference>
<dbReference type="InterPro" id="IPR026444">
    <property type="entry name" value="Secre_tail"/>
</dbReference>
<feature type="non-terminal residue" evidence="2">
    <location>
        <position position="1"/>
    </location>
</feature>
<protein>
    <recommendedName>
        <fullName evidence="1">Secretion system C-terminal sorting domain-containing protein</fullName>
    </recommendedName>
</protein>
<dbReference type="NCBIfam" id="TIGR04183">
    <property type="entry name" value="Por_Secre_tail"/>
    <property type="match status" value="1"/>
</dbReference>
<comment type="caution">
    <text evidence="2">The sequence shown here is derived from an EMBL/GenBank/DDBJ whole genome shotgun (WGS) entry which is preliminary data.</text>
</comment>
<dbReference type="EMBL" id="LAZR01013749">
    <property type="protein sequence ID" value="KKM20522.1"/>
    <property type="molecule type" value="Genomic_DNA"/>
</dbReference>
<organism evidence="2">
    <name type="scientific">marine sediment metagenome</name>
    <dbReference type="NCBI Taxonomy" id="412755"/>
    <lineage>
        <taxon>unclassified sequences</taxon>
        <taxon>metagenomes</taxon>
        <taxon>ecological metagenomes</taxon>
    </lineage>
</organism>
<sequence>PGTHHFTFNEPVVSKLVETKISDNLKITFYPNPARTYVMINPDIDNTIDGSITVYNLLGQHIWHEDMYIEPGMEIRLDISEWNSGTYLIQVNLGSKLVYKKLVVME</sequence>
<reference evidence="2" key="1">
    <citation type="journal article" date="2015" name="Nature">
        <title>Complex archaea that bridge the gap between prokaryotes and eukaryotes.</title>
        <authorList>
            <person name="Spang A."/>
            <person name="Saw J.H."/>
            <person name="Jorgensen S.L."/>
            <person name="Zaremba-Niedzwiedzka K."/>
            <person name="Martijn J."/>
            <person name="Lind A.E."/>
            <person name="van Eijk R."/>
            <person name="Schleper C."/>
            <person name="Guy L."/>
            <person name="Ettema T.J."/>
        </authorList>
    </citation>
    <scope>NUCLEOTIDE SEQUENCE</scope>
</reference>
<gene>
    <name evidence="2" type="ORF">LCGC14_1644650</name>
</gene>
<dbReference type="AlphaFoldDB" id="A0A0F9HZE4"/>
<name>A0A0F9HZE4_9ZZZZ</name>
<evidence type="ECO:0000313" key="2">
    <source>
        <dbReference type="EMBL" id="KKM20522.1"/>
    </source>
</evidence>
<evidence type="ECO:0000259" key="1">
    <source>
        <dbReference type="Pfam" id="PF18962"/>
    </source>
</evidence>